<dbReference type="PANTHER" id="PTHR10073">
    <property type="entry name" value="DNA MISMATCH REPAIR PROTEIN MLH, PMS, MUTL"/>
    <property type="match status" value="1"/>
</dbReference>
<reference evidence="2" key="1">
    <citation type="submission" date="2010-02" db="EMBL/GenBank/DDBJ databases">
        <title>Sequencing and annotation of the Blastocystis hominis genome.</title>
        <authorList>
            <person name="Wincker P."/>
        </authorList>
    </citation>
    <scope>NUCLEOTIDE SEQUENCE</scope>
    <source>
        <strain evidence="2">Singapore isolate B</strain>
    </source>
</reference>
<evidence type="ECO:0008006" key="4">
    <source>
        <dbReference type="Google" id="ProtNLM"/>
    </source>
</evidence>
<dbReference type="GO" id="GO:0005524">
    <property type="term" value="F:ATP binding"/>
    <property type="evidence" value="ECO:0007669"/>
    <property type="project" value="InterPro"/>
</dbReference>
<dbReference type="GO" id="GO:0030983">
    <property type="term" value="F:mismatched DNA binding"/>
    <property type="evidence" value="ECO:0007669"/>
    <property type="project" value="InterPro"/>
</dbReference>
<dbReference type="PANTHER" id="PTHR10073:SF52">
    <property type="entry name" value="MISMATCH REPAIR ENDONUCLEASE PMS2"/>
    <property type="match status" value="1"/>
</dbReference>
<dbReference type="InterPro" id="IPR038973">
    <property type="entry name" value="MutL/Mlh/Pms-like"/>
</dbReference>
<comment type="similarity">
    <text evidence="1">Belongs to the DNA mismatch repair MutL/HexB family.</text>
</comment>
<evidence type="ECO:0000313" key="2">
    <source>
        <dbReference type="EMBL" id="CBK22998.2"/>
    </source>
</evidence>
<evidence type="ECO:0000256" key="1">
    <source>
        <dbReference type="ARBA" id="ARBA00006082"/>
    </source>
</evidence>
<accession>D8M4K9</accession>
<keyword evidence="3" id="KW-1185">Reference proteome</keyword>
<dbReference type="Pfam" id="PF13589">
    <property type="entry name" value="HATPase_c_3"/>
    <property type="match status" value="1"/>
</dbReference>
<dbReference type="InParanoid" id="D8M4K9"/>
<dbReference type="Proteomes" id="UP000008312">
    <property type="component" value="Unassembled WGS sequence"/>
</dbReference>
<dbReference type="FunFam" id="3.30.565.10:FF:000017">
    <property type="entry name" value="PMS1 homolog 1, mismatch repair system component"/>
    <property type="match status" value="1"/>
</dbReference>
<dbReference type="GO" id="GO:0140664">
    <property type="term" value="F:ATP-dependent DNA damage sensor activity"/>
    <property type="evidence" value="ECO:0007669"/>
    <property type="project" value="InterPro"/>
</dbReference>
<dbReference type="InterPro" id="IPR036890">
    <property type="entry name" value="HATPase_C_sf"/>
</dbReference>
<dbReference type="EMBL" id="FN668653">
    <property type="protein sequence ID" value="CBK22998.2"/>
    <property type="molecule type" value="Genomic_DNA"/>
</dbReference>
<protein>
    <recommendedName>
        <fullName evidence="4">DNA mismatch repair protein S5 domain-containing protein</fullName>
    </recommendedName>
</protein>
<proteinExistence type="inferred from homology"/>
<sequence>MNGNLKKINANDISKIASGQVIVDLRSVIKELVENSLDAGATNIDIRLVNYGADLIEVVDNGNYFLVPISVGSGILESDFSGLALKYYTSKIHSFGDIRSIHSFGFRGEALSCICELSGEFEVVTRHSSSDIGWNIRYNPDGSIAAKHERACNKGTTISVKNLFDRLPVRRRAYLHACKTQLSNMITLVQSFAISSLGVRFSLTHRPSAGASVTTILSVPVGSCIQVDCRRIIL</sequence>
<dbReference type="GO" id="GO:0032389">
    <property type="term" value="C:MutLalpha complex"/>
    <property type="evidence" value="ECO:0007669"/>
    <property type="project" value="TreeGrafter"/>
</dbReference>
<dbReference type="CDD" id="cd16926">
    <property type="entry name" value="HATPase_MutL-MLH-PMS-like"/>
    <property type="match status" value="1"/>
</dbReference>
<dbReference type="OrthoDB" id="10254304at2759"/>
<dbReference type="SUPFAM" id="SSF55874">
    <property type="entry name" value="ATPase domain of HSP90 chaperone/DNA topoisomerase II/histidine kinase"/>
    <property type="match status" value="1"/>
</dbReference>
<dbReference type="InterPro" id="IPR014762">
    <property type="entry name" value="DNA_mismatch_repair_CS"/>
</dbReference>
<dbReference type="NCBIfam" id="TIGR00585">
    <property type="entry name" value="mutl"/>
    <property type="match status" value="1"/>
</dbReference>
<dbReference type="AlphaFoldDB" id="D8M4K9"/>
<organism evidence="2">
    <name type="scientific">Blastocystis hominis</name>
    <dbReference type="NCBI Taxonomy" id="12968"/>
    <lineage>
        <taxon>Eukaryota</taxon>
        <taxon>Sar</taxon>
        <taxon>Stramenopiles</taxon>
        <taxon>Bigyra</taxon>
        <taxon>Opalozoa</taxon>
        <taxon>Opalinata</taxon>
        <taxon>Blastocystidae</taxon>
        <taxon>Blastocystis</taxon>
    </lineage>
</organism>
<dbReference type="GO" id="GO:0016887">
    <property type="term" value="F:ATP hydrolysis activity"/>
    <property type="evidence" value="ECO:0007669"/>
    <property type="project" value="InterPro"/>
</dbReference>
<gene>
    <name evidence="2" type="ORF">GSBLH_T00002954001</name>
</gene>
<dbReference type="InterPro" id="IPR002099">
    <property type="entry name" value="MutL/Mlh/PMS"/>
</dbReference>
<evidence type="ECO:0000313" key="3">
    <source>
        <dbReference type="Proteomes" id="UP000008312"/>
    </source>
</evidence>
<dbReference type="GO" id="GO:0006298">
    <property type="term" value="P:mismatch repair"/>
    <property type="evidence" value="ECO:0007669"/>
    <property type="project" value="InterPro"/>
</dbReference>
<dbReference type="Gene3D" id="3.30.565.10">
    <property type="entry name" value="Histidine kinase-like ATPase, C-terminal domain"/>
    <property type="match status" value="1"/>
</dbReference>
<dbReference type="GeneID" id="24920082"/>
<dbReference type="OMA" id="AKHERAC"/>
<dbReference type="PROSITE" id="PS00058">
    <property type="entry name" value="DNA_MISMATCH_REPAIR_1"/>
    <property type="match status" value="1"/>
</dbReference>
<name>D8M4K9_BLAHO</name>
<dbReference type="RefSeq" id="XP_012897046.1">
    <property type="nucleotide sequence ID" value="XM_013041592.1"/>
</dbReference>